<dbReference type="SUPFAM" id="SSF69065">
    <property type="entry name" value="RNase III domain-like"/>
    <property type="match status" value="1"/>
</dbReference>
<keyword evidence="4" id="KW-1185">Reference proteome</keyword>
<accession>A0AA38FF69</accession>
<dbReference type="OMA" id="QTKIRYQ"/>
<dbReference type="PROSITE" id="PS50142">
    <property type="entry name" value="RNASE_3_2"/>
    <property type="match status" value="1"/>
</dbReference>
<organism evidence="3 4">
    <name type="scientific">Taxus chinensis</name>
    <name type="common">Chinese yew</name>
    <name type="synonym">Taxus wallichiana var. chinensis</name>
    <dbReference type="NCBI Taxonomy" id="29808"/>
    <lineage>
        <taxon>Eukaryota</taxon>
        <taxon>Viridiplantae</taxon>
        <taxon>Streptophyta</taxon>
        <taxon>Embryophyta</taxon>
        <taxon>Tracheophyta</taxon>
        <taxon>Spermatophyta</taxon>
        <taxon>Pinopsida</taxon>
        <taxon>Pinidae</taxon>
        <taxon>Conifers II</taxon>
        <taxon>Cupressales</taxon>
        <taxon>Taxaceae</taxon>
        <taxon>Taxus</taxon>
    </lineage>
</organism>
<dbReference type="EMBL" id="JAHRHJ020000008">
    <property type="protein sequence ID" value="KAH9304029.1"/>
    <property type="molecule type" value="Genomic_DNA"/>
</dbReference>
<evidence type="ECO:0000256" key="1">
    <source>
        <dbReference type="SAM" id="SignalP"/>
    </source>
</evidence>
<dbReference type="GO" id="GO:0004525">
    <property type="term" value="F:ribonuclease III activity"/>
    <property type="evidence" value="ECO:0007669"/>
    <property type="project" value="InterPro"/>
</dbReference>
<feature type="signal peptide" evidence="1">
    <location>
        <begin position="1"/>
        <end position="24"/>
    </location>
</feature>
<feature type="domain" description="RNase III" evidence="2">
    <location>
        <begin position="39"/>
        <end position="157"/>
    </location>
</feature>
<protein>
    <recommendedName>
        <fullName evidence="2">RNase III domain-containing protein</fullName>
    </recommendedName>
</protein>
<dbReference type="GO" id="GO:0006396">
    <property type="term" value="P:RNA processing"/>
    <property type="evidence" value="ECO:0007669"/>
    <property type="project" value="InterPro"/>
</dbReference>
<dbReference type="InterPro" id="IPR036389">
    <property type="entry name" value="RNase_III_sf"/>
</dbReference>
<dbReference type="Proteomes" id="UP000824469">
    <property type="component" value="Unassembled WGS sequence"/>
</dbReference>
<proteinExistence type="predicted"/>
<sequence length="196" mass="21616">MAFPARLLAFSMLLIIYQAHSSVARNTYSAMEVADDAAIKALQTKIRYQFKDRILLMRAVTHASYSIDNNGALSVLGYNIIEAALSLRYVLNNSAIGSGDLHSKVAELSNCTALSEDAFDLQLNDLVRVAPKVNPKKQSILCGCYRALFGAIGADAKSLDIAREKFWTRQGWNSPKIMEKHLTQGGLHLEVLDNID</sequence>
<comment type="caution">
    <text evidence="3">The sequence shown here is derived from an EMBL/GenBank/DDBJ whole genome shotgun (WGS) entry which is preliminary data.</text>
</comment>
<dbReference type="SMART" id="SM00535">
    <property type="entry name" value="RIBOc"/>
    <property type="match status" value="1"/>
</dbReference>
<keyword evidence="1" id="KW-0732">Signal</keyword>
<evidence type="ECO:0000313" key="4">
    <source>
        <dbReference type="Proteomes" id="UP000824469"/>
    </source>
</evidence>
<dbReference type="InterPro" id="IPR000999">
    <property type="entry name" value="RNase_III_dom"/>
</dbReference>
<evidence type="ECO:0000313" key="3">
    <source>
        <dbReference type="EMBL" id="KAH9304029.1"/>
    </source>
</evidence>
<gene>
    <name evidence="3" type="ORF">KI387_008433</name>
</gene>
<dbReference type="Gene3D" id="1.10.1520.10">
    <property type="entry name" value="Ribonuclease III domain"/>
    <property type="match status" value="1"/>
</dbReference>
<name>A0AA38FF69_TAXCH</name>
<evidence type="ECO:0000259" key="2">
    <source>
        <dbReference type="PROSITE" id="PS50142"/>
    </source>
</evidence>
<dbReference type="AlphaFoldDB" id="A0AA38FF69"/>
<dbReference type="Pfam" id="PF14622">
    <property type="entry name" value="Ribonucleas_3_3"/>
    <property type="match status" value="1"/>
</dbReference>
<feature type="chain" id="PRO_5041346354" description="RNase III domain-containing protein" evidence="1">
    <location>
        <begin position="25"/>
        <end position="196"/>
    </location>
</feature>
<reference evidence="3 4" key="1">
    <citation type="journal article" date="2021" name="Nat. Plants">
        <title>The Taxus genome provides insights into paclitaxel biosynthesis.</title>
        <authorList>
            <person name="Xiong X."/>
            <person name="Gou J."/>
            <person name="Liao Q."/>
            <person name="Li Y."/>
            <person name="Zhou Q."/>
            <person name="Bi G."/>
            <person name="Li C."/>
            <person name="Du R."/>
            <person name="Wang X."/>
            <person name="Sun T."/>
            <person name="Guo L."/>
            <person name="Liang H."/>
            <person name="Lu P."/>
            <person name="Wu Y."/>
            <person name="Zhang Z."/>
            <person name="Ro D.K."/>
            <person name="Shang Y."/>
            <person name="Huang S."/>
            <person name="Yan J."/>
        </authorList>
    </citation>
    <scope>NUCLEOTIDE SEQUENCE [LARGE SCALE GENOMIC DNA]</scope>
    <source>
        <strain evidence="3">Ta-2019</strain>
    </source>
</reference>